<proteinExistence type="predicted"/>
<dbReference type="Proteomes" id="UP000807025">
    <property type="component" value="Unassembled WGS sequence"/>
</dbReference>
<dbReference type="EMBL" id="MU154634">
    <property type="protein sequence ID" value="KAF9490763.1"/>
    <property type="molecule type" value="Genomic_DNA"/>
</dbReference>
<evidence type="ECO:0000256" key="1">
    <source>
        <dbReference type="SAM" id="MobiDB-lite"/>
    </source>
</evidence>
<gene>
    <name evidence="2" type="ORF">BDN71DRAFT_1511019</name>
</gene>
<protein>
    <submittedName>
        <fullName evidence="2">Uncharacterized protein</fullName>
    </submittedName>
</protein>
<sequence length="299" mass="33092">MEPNTTPCGSDNNLQDGCGQVFDRLPHTEVLCQLCKQLKQPGLSRAEIDVLRDSLTQCDKCGFCGTYITNPCGTCRRFDAAENRANEVSNDRHQAAQRRHAQVTVQMARGCTDHMVHAGSQMPTSTPQTGPATSQIDLNILRSNVGRSGVYAIVYEIRRSNAARTVDSTYGKSCLPFSDTITMLELKEQILNHFNPHWVEKHVANLQIWIQKYGQAETCEFYVTAPNSYAKKAKGTSLSVELYIDMDKYQERTDIDGEASTFGTELLNVGQKRKASASGRSSKRVKATTVPLTSSFAPT</sequence>
<dbReference type="OrthoDB" id="3054978at2759"/>
<comment type="caution">
    <text evidence="2">The sequence shown here is derived from an EMBL/GenBank/DDBJ whole genome shotgun (WGS) entry which is preliminary data.</text>
</comment>
<feature type="compositionally biased region" description="Basic residues" evidence="1">
    <location>
        <begin position="273"/>
        <end position="286"/>
    </location>
</feature>
<feature type="compositionally biased region" description="Polar residues" evidence="1">
    <location>
        <begin position="290"/>
        <end position="299"/>
    </location>
</feature>
<keyword evidence="3" id="KW-1185">Reference proteome</keyword>
<evidence type="ECO:0000313" key="3">
    <source>
        <dbReference type="Proteomes" id="UP000807025"/>
    </source>
</evidence>
<organism evidence="2 3">
    <name type="scientific">Pleurotus eryngii</name>
    <name type="common">Boletus of the steppes</name>
    <dbReference type="NCBI Taxonomy" id="5323"/>
    <lineage>
        <taxon>Eukaryota</taxon>
        <taxon>Fungi</taxon>
        <taxon>Dikarya</taxon>
        <taxon>Basidiomycota</taxon>
        <taxon>Agaricomycotina</taxon>
        <taxon>Agaricomycetes</taxon>
        <taxon>Agaricomycetidae</taxon>
        <taxon>Agaricales</taxon>
        <taxon>Pleurotineae</taxon>
        <taxon>Pleurotaceae</taxon>
        <taxon>Pleurotus</taxon>
    </lineage>
</organism>
<reference evidence="2" key="1">
    <citation type="submission" date="2020-11" db="EMBL/GenBank/DDBJ databases">
        <authorList>
            <consortium name="DOE Joint Genome Institute"/>
            <person name="Ahrendt S."/>
            <person name="Riley R."/>
            <person name="Andreopoulos W."/>
            <person name="Labutti K."/>
            <person name="Pangilinan J."/>
            <person name="Ruiz-Duenas F.J."/>
            <person name="Barrasa J.M."/>
            <person name="Sanchez-Garcia M."/>
            <person name="Camarero S."/>
            <person name="Miyauchi S."/>
            <person name="Serrano A."/>
            <person name="Linde D."/>
            <person name="Babiker R."/>
            <person name="Drula E."/>
            <person name="Ayuso-Fernandez I."/>
            <person name="Pacheco R."/>
            <person name="Padilla G."/>
            <person name="Ferreira P."/>
            <person name="Barriuso J."/>
            <person name="Kellner H."/>
            <person name="Castanera R."/>
            <person name="Alfaro M."/>
            <person name="Ramirez L."/>
            <person name="Pisabarro A.G."/>
            <person name="Kuo A."/>
            <person name="Tritt A."/>
            <person name="Lipzen A."/>
            <person name="He G."/>
            <person name="Yan M."/>
            <person name="Ng V."/>
            <person name="Cullen D."/>
            <person name="Martin F."/>
            <person name="Rosso M.-N."/>
            <person name="Henrissat B."/>
            <person name="Hibbett D."/>
            <person name="Martinez A.T."/>
            <person name="Grigoriev I.V."/>
        </authorList>
    </citation>
    <scope>NUCLEOTIDE SEQUENCE</scope>
    <source>
        <strain evidence="2">ATCC 90797</strain>
    </source>
</reference>
<name>A0A9P6DCI5_PLEER</name>
<accession>A0A9P6DCI5</accession>
<evidence type="ECO:0000313" key="2">
    <source>
        <dbReference type="EMBL" id="KAF9490763.1"/>
    </source>
</evidence>
<dbReference type="AlphaFoldDB" id="A0A9P6DCI5"/>
<feature type="region of interest" description="Disordered" evidence="1">
    <location>
        <begin position="273"/>
        <end position="299"/>
    </location>
</feature>